<keyword evidence="7" id="KW-1133">Transmembrane helix</keyword>
<keyword evidence="5 6" id="KW-0408">Iron</keyword>
<dbReference type="InterPro" id="IPR036909">
    <property type="entry name" value="Cyt_c-like_dom_sf"/>
</dbReference>
<evidence type="ECO:0000259" key="8">
    <source>
        <dbReference type="PROSITE" id="PS51007"/>
    </source>
</evidence>
<evidence type="ECO:0000313" key="9">
    <source>
        <dbReference type="EMBL" id="MFD0850378.1"/>
    </source>
</evidence>
<dbReference type="SUPFAM" id="SSF46626">
    <property type="entry name" value="Cytochrome c"/>
    <property type="match status" value="2"/>
</dbReference>
<dbReference type="PANTHER" id="PTHR37823:SF1">
    <property type="entry name" value="CYTOCHROME C-553-LIKE"/>
    <property type="match status" value="1"/>
</dbReference>
<evidence type="ECO:0000256" key="7">
    <source>
        <dbReference type="SAM" id="Phobius"/>
    </source>
</evidence>
<evidence type="ECO:0000256" key="5">
    <source>
        <dbReference type="ARBA" id="ARBA00023004"/>
    </source>
</evidence>
<dbReference type="RefSeq" id="WP_381494553.1">
    <property type="nucleotide sequence ID" value="NZ_JBHTIK010000015.1"/>
</dbReference>
<keyword evidence="10" id="KW-1185">Reference proteome</keyword>
<protein>
    <submittedName>
        <fullName evidence="9">C-type cytochrome</fullName>
    </submittedName>
</protein>
<dbReference type="Proteomes" id="UP001597124">
    <property type="component" value="Unassembled WGS sequence"/>
</dbReference>
<dbReference type="Pfam" id="PF13442">
    <property type="entry name" value="Cytochrome_CBB3"/>
    <property type="match status" value="2"/>
</dbReference>
<dbReference type="EMBL" id="JBHTIK010000015">
    <property type="protein sequence ID" value="MFD0850378.1"/>
    <property type="molecule type" value="Genomic_DNA"/>
</dbReference>
<reference evidence="10" key="1">
    <citation type="journal article" date="2019" name="Int. J. Syst. Evol. Microbiol.">
        <title>The Global Catalogue of Microorganisms (GCM) 10K type strain sequencing project: providing services to taxonomists for standard genome sequencing and annotation.</title>
        <authorList>
            <consortium name="The Broad Institute Genomics Platform"/>
            <consortium name="The Broad Institute Genome Sequencing Center for Infectious Disease"/>
            <person name="Wu L."/>
            <person name="Ma J."/>
        </authorList>
    </citation>
    <scope>NUCLEOTIDE SEQUENCE [LARGE SCALE GENOMIC DNA]</scope>
    <source>
        <strain evidence="10">CCUG 52537</strain>
    </source>
</reference>
<dbReference type="PROSITE" id="PS51007">
    <property type="entry name" value="CYTC"/>
    <property type="match status" value="2"/>
</dbReference>
<evidence type="ECO:0000256" key="6">
    <source>
        <dbReference type="PROSITE-ProRule" id="PRU00433"/>
    </source>
</evidence>
<gene>
    <name evidence="9" type="ORF">ACFQ00_18740</name>
</gene>
<name>A0ABW3C791_SPHXN</name>
<dbReference type="InterPro" id="IPR051811">
    <property type="entry name" value="Cytochrome_c550/c551-like"/>
</dbReference>
<keyword evidence="1" id="KW-0813">Transport</keyword>
<dbReference type="Gene3D" id="1.10.760.10">
    <property type="entry name" value="Cytochrome c-like domain"/>
    <property type="match status" value="2"/>
</dbReference>
<feature type="transmembrane region" description="Helical" evidence="7">
    <location>
        <begin position="12"/>
        <end position="33"/>
    </location>
</feature>
<sequence>MAGRGRALLRWAAISVAIPVGLAGVAAAAVYAIGEMRLDKRFEAVPVTPLRVSKGNAQEGARLVRVLGCAGCHGTSLAGEDFYGTAAPNLTRMARSYDRDHFARLLRTGVRADGTSVVWAMPSDFFAKLADDQIAHIYAYLRSIPQAKDAVGPRRFGLAERFAFLTGSLFLSAEVSRPEQPAAIAPKASESGFGAYFTSVACAECHGFDLAGGDGTPPLALAIQAYTPETFAAFLKTGKTAGGMDNLMMSGVARGRLSVLTNGEVSALYTYLSGLPVE</sequence>
<evidence type="ECO:0000256" key="3">
    <source>
        <dbReference type="ARBA" id="ARBA00022723"/>
    </source>
</evidence>
<proteinExistence type="predicted"/>
<evidence type="ECO:0000256" key="1">
    <source>
        <dbReference type="ARBA" id="ARBA00022448"/>
    </source>
</evidence>
<feature type="domain" description="Cytochrome c" evidence="8">
    <location>
        <begin position="55"/>
        <end position="145"/>
    </location>
</feature>
<keyword evidence="7" id="KW-0812">Transmembrane</keyword>
<dbReference type="InterPro" id="IPR009056">
    <property type="entry name" value="Cyt_c-like_dom"/>
</dbReference>
<evidence type="ECO:0000313" key="10">
    <source>
        <dbReference type="Proteomes" id="UP001597124"/>
    </source>
</evidence>
<feature type="domain" description="Cytochrome c" evidence="8">
    <location>
        <begin position="187"/>
        <end position="276"/>
    </location>
</feature>
<keyword evidence="4" id="KW-0249">Electron transport</keyword>
<keyword evidence="7" id="KW-0472">Membrane</keyword>
<organism evidence="9 10">
    <name type="scientific">Sphingosinicella xenopeptidilytica</name>
    <dbReference type="NCBI Taxonomy" id="364098"/>
    <lineage>
        <taxon>Bacteria</taxon>
        <taxon>Pseudomonadati</taxon>
        <taxon>Pseudomonadota</taxon>
        <taxon>Alphaproteobacteria</taxon>
        <taxon>Sphingomonadales</taxon>
        <taxon>Sphingosinicellaceae</taxon>
        <taxon>Sphingosinicella</taxon>
    </lineage>
</organism>
<dbReference type="PANTHER" id="PTHR37823">
    <property type="entry name" value="CYTOCHROME C-553-LIKE"/>
    <property type="match status" value="1"/>
</dbReference>
<evidence type="ECO:0000256" key="2">
    <source>
        <dbReference type="ARBA" id="ARBA00022617"/>
    </source>
</evidence>
<comment type="caution">
    <text evidence="9">The sequence shown here is derived from an EMBL/GenBank/DDBJ whole genome shotgun (WGS) entry which is preliminary data.</text>
</comment>
<accession>A0ABW3C791</accession>
<keyword evidence="3 6" id="KW-0479">Metal-binding</keyword>
<evidence type="ECO:0000256" key="4">
    <source>
        <dbReference type="ARBA" id="ARBA00022982"/>
    </source>
</evidence>
<keyword evidence="2 6" id="KW-0349">Heme</keyword>